<accession>A0A1L7XFR9</accession>
<reference evidence="2 3" key="1">
    <citation type="submission" date="2016-03" db="EMBL/GenBank/DDBJ databases">
        <authorList>
            <person name="Ploux O."/>
        </authorList>
    </citation>
    <scope>NUCLEOTIDE SEQUENCE [LARGE SCALE GENOMIC DNA]</scope>
    <source>
        <strain evidence="2 3">UAMH 11012</strain>
    </source>
</reference>
<evidence type="ECO:0000313" key="3">
    <source>
        <dbReference type="Proteomes" id="UP000184330"/>
    </source>
</evidence>
<gene>
    <name evidence="2" type="ORF">PAC_13780</name>
</gene>
<evidence type="ECO:0000256" key="1">
    <source>
        <dbReference type="SAM" id="MobiDB-lite"/>
    </source>
</evidence>
<dbReference type="EMBL" id="FJOG01000025">
    <property type="protein sequence ID" value="CZR63883.1"/>
    <property type="molecule type" value="Genomic_DNA"/>
</dbReference>
<sequence length="283" mass="32728">MTANINQMNPEPTSARVSNTNPPSANSLTNMGSLLLKGMNPDLLFMIFDAIIDTETTLIIQPNKKHHSIIGPLSQSCRKLRNDIKAWSTQRKDLIRSPTFGLFNPSTTTFSMVFVSYNFNEHKGRKGSRVWRIYSPFAAQEHLSVLELWQQAMDHLSGGVQWCNQTSVSLWAEEILKHRGEFEKWREEGKREVLWIDQHKKDGVRDVLVLDWNKYLEVGFPRAWGMIANHAHRVVLGWEEGRRAFVWAEDWEAFGEQRNIVPEDVVKAAGANVRDQFWTSWHR</sequence>
<keyword evidence="3" id="KW-1185">Reference proteome</keyword>
<organism evidence="2 3">
    <name type="scientific">Phialocephala subalpina</name>
    <dbReference type="NCBI Taxonomy" id="576137"/>
    <lineage>
        <taxon>Eukaryota</taxon>
        <taxon>Fungi</taxon>
        <taxon>Dikarya</taxon>
        <taxon>Ascomycota</taxon>
        <taxon>Pezizomycotina</taxon>
        <taxon>Leotiomycetes</taxon>
        <taxon>Helotiales</taxon>
        <taxon>Mollisiaceae</taxon>
        <taxon>Phialocephala</taxon>
        <taxon>Phialocephala fortinii species complex</taxon>
    </lineage>
</organism>
<dbReference type="AlphaFoldDB" id="A0A1L7XFR9"/>
<feature type="region of interest" description="Disordered" evidence="1">
    <location>
        <begin position="1"/>
        <end position="24"/>
    </location>
</feature>
<protein>
    <submittedName>
        <fullName evidence="2">Uncharacterized protein</fullName>
    </submittedName>
</protein>
<evidence type="ECO:0000313" key="2">
    <source>
        <dbReference type="EMBL" id="CZR63883.1"/>
    </source>
</evidence>
<proteinExistence type="predicted"/>
<name>A0A1L7XFR9_9HELO</name>
<dbReference type="OrthoDB" id="10443121at2759"/>
<dbReference type="Proteomes" id="UP000184330">
    <property type="component" value="Unassembled WGS sequence"/>
</dbReference>